<feature type="region of interest" description="Disordered" evidence="3">
    <location>
        <begin position="288"/>
        <end position="323"/>
    </location>
</feature>
<evidence type="ECO:0000256" key="2">
    <source>
        <dbReference type="RuleBase" id="RU003876"/>
    </source>
</evidence>
<sequence length="491" mass="57472">MSRPEISTKRNVMGALTAQVMNNPEVLAAMQSKLAGMVGLPSGYYDTLPVIVKRRVKALKNLELNKIKIQTQFYKELHDLETKYEVKYKPIFDKRNDIVNGVYEPNEEECNYPSDSEDEEEEEGEKKAEKPVEKEEDKDIKGIPEFWLTILKNVDIFAENIQEHDEPILQHLIDIRVTLIREPESKLAGMVGLPSGYYDTLPVIVKRRVKALKNLELNKIKIQTQFYKELHDLETKYERRVKALKNLELNKIKIQTQFYKELHDLETKYEVKYKPIFDKRNDIVNGVYEPNEEECNYPSDSEDEEEEEGEKKAEKPVEKEEDKDIKGIPEFWLTILKNVDIFAENIQEHDEPILQHLIDIRVTLIREPEGFKLEFVFSPNEFFSNEILTKEYDLRCGPDDEDPFSYDGISIVKCKGCKIEWKKGKNVTEKTVTKKQRHKSKGQVRTVTKTVKNDSFFNFFDPPEVPEKLDDLDDDTHDLLQADWEMGELIK</sequence>
<dbReference type="AlphaFoldDB" id="A0A7R9Q3R1"/>
<accession>A0A7R9Q3R1</accession>
<dbReference type="Proteomes" id="UP000759131">
    <property type="component" value="Unassembled WGS sequence"/>
</dbReference>
<evidence type="ECO:0008006" key="6">
    <source>
        <dbReference type="Google" id="ProtNLM"/>
    </source>
</evidence>
<feature type="compositionally biased region" description="Basic and acidic residues" evidence="3">
    <location>
        <begin position="309"/>
        <end position="323"/>
    </location>
</feature>
<dbReference type="GO" id="GO:0005634">
    <property type="term" value="C:nucleus"/>
    <property type="evidence" value="ECO:0007669"/>
    <property type="project" value="InterPro"/>
</dbReference>
<dbReference type="SUPFAM" id="SSF143113">
    <property type="entry name" value="NAP-like"/>
    <property type="match status" value="3"/>
</dbReference>
<feature type="compositionally biased region" description="Acidic residues" evidence="3">
    <location>
        <begin position="290"/>
        <end position="308"/>
    </location>
</feature>
<reference evidence="4" key="1">
    <citation type="submission" date="2020-11" db="EMBL/GenBank/DDBJ databases">
        <authorList>
            <person name="Tran Van P."/>
        </authorList>
    </citation>
    <scope>NUCLEOTIDE SEQUENCE</scope>
</reference>
<dbReference type="Pfam" id="PF00956">
    <property type="entry name" value="NAP"/>
    <property type="match status" value="2"/>
</dbReference>
<keyword evidence="5" id="KW-1185">Reference proteome</keyword>
<organism evidence="4">
    <name type="scientific">Medioppia subpectinata</name>
    <dbReference type="NCBI Taxonomy" id="1979941"/>
    <lineage>
        <taxon>Eukaryota</taxon>
        <taxon>Metazoa</taxon>
        <taxon>Ecdysozoa</taxon>
        <taxon>Arthropoda</taxon>
        <taxon>Chelicerata</taxon>
        <taxon>Arachnida</taxon>
        <taxon>Acari</taxon>
        <taxon>Acariformes</taxon>
        <taxon>Sarcoptiformes</taxon>
        <taxon>Oribatida</taxon>
        <taxon>Brachypylina</taxon>
        <taxon>Oppioidea</taxon>
        <taxon>Oppiidae</taxon>
        <taxon>Medioppia</taxon>
    </lineage>
</organism>
<dbReference type="EMBL" id="CAJPIZ010009265">
    <property type="protein sequence ID" value="CAG2111736.1"/>
    <property type="molecule type" value="Genomic_DNA"/>
</dbReference>
<dbReference type="InterPro" id="IPR037231">
    <property type="entry name" value="NAP-like_sf"/>
</dbReference>
<proteinExistence type="inferred from homology"/>
<comment type="similarity">
    <text evidence="1 2">Belongs to the nucleosome assembly protein (NAP) family.</text>
</comment>
<dbReference type="Gene3D" id="3.30.1120.90">
    <property type="entry name" value="Nucleosome assembly protein"/>
    <property type="match status" value="2"/>
</dbReference>
<protein>
    <recommendedName>
        <fullName evidence="6">Nucleosome assembly protein</fullName>
    </recommendedName>
</protein>
<feature type="compositionally biased region" description="Acidic residues" evidence="3">
    <location>
        <begin position="105"/>
        <end position="123"/>
    </location>
</feature>
<dbReference type="OrthoDB" id="27325at2759"/>
<evidence type="ECO:0000256" key="1">
    <source>
        <dbReference type="ARBA" id="ARBA00009947"/>
    </source>
</evidence>
<name>A0A7R9Q3R1_9ACAR</name>
<dbReference type="Gene3D" id="1.20.5.1500">
    <property type="match status" value="3"/>
</dbReference>
<dbReference type="EMBL" id="OC863840">
    <property type="protein sequence ID" value="CAD7631306.1"/>
    <property type="molecule type" value="Genomic_DNA"/>
</dbReference>
<feature type="compositionally biased region" description="Basic and acidic residues" evidence="3">
    <location>
        <begin position="124"/>
        <end position="138"/>
    </location>
</feature>
<evidence type="ECO:0000313" key="4">
    <source>
        <dbReference type="EMBL" id="CAD7631306.1"/>
    </source>
</evidence>
<dbReference type="InterPro" id="IPR002164">
    <property type="entry name" value="NAP_family"/>
</dbReference>
<dbReference type="PANTHER" id="PTHR11875">
    <property type="entry name" value="TESTIS-SPECIFIC Y-ENCODED PROTEIN"/>
    <property type="match status" value="1"/>
</dbReference>
<feature type="region of interest" description="Disordered" evidence="3">
    <location>
        <begin position="103"/>
        <end position="138"/>
    </location>
</feature>
<gene>
    <name evidence="4" type="ORF">OSB1V03_LOCUS11715</name>
</gene>
<evidence type="ECO:0000256" key="3">
    <source>
        <dbReference type="SAM" id="MobiDB-lite"/>
    </source>
</evidence>
<dbReference type="GO" id="GO:0006334">
    <property type="term" value="P:nucleosome assembly"/>
    <property type="evidence" value="ECO:0007669"/>
    <property type="project" value="InterPro"/>
</dbReference>
<dbReference type="FunFam" id="1.20.5.1500:FF:000001">
    <property type="entry name" value="Nucleosome assembly protein 1-like 1"/>
    <property type="match status" value="2"/>
</dbReference>
<feature type="non-terminal residue" evidence="4">
    <location>
        <position position="491"/>
    </location>
</feature>
<evidence type="ECO:0000313" key="5">
    <source>
        <dbReference type="Proteomes" id="UP000759131"/>
    </source>
</evidence>